<feature type="compositionally biased region" description="Basic and acidic residues" evidence="2">
    <location>
        <begin position="7"/>
        <end position="20"/>
    </location>
</feature>
<keyword evidence="3" id="KW-0472">Membrane</keyword>
<gene>
    <name evidence="4" type="ORF">H9705_05765</name>
</gene>
<dbReference type="Proteomes" id="UP000823849">
    <property type="component" value="Unassembled WGS sequence"/>
</dbReference>
<evidence type="ECO:0008006" key="6">
    <source>
        <dbReference type="Google" id="ProtNLM"/>
    </source>
</evidence>
<sequence length="168" mass="19245">MAKKSDRRVDSTRRTERYPQDDYEDGSALRQFSAVPEERPEELPEERPVRKQRTAGQRARAAQITPRFLMATMILSAILVAITVGFLCLKETITEQRRNIASLETQINTLKTDNDAYYNNVIASVNLEAIRDAAMNRLGMQYAGESQIRYYSTDGGSYVRQYQEVPQE</sequence>
<reference evidence="4" key="1">
    <citation type="journal article" date="2021" name="PeerJ">
        <title>Extensive microbial diversity within the chicken gut microbiome revealed by metagenomics and culture.</title>
        <authorList>
            <person name="Gilroy R."/>
            <person name="Ravi A."/>
            <person name="Getino M."/>
            <person name="Pursley I."/>
            <person name="Horton D.L."/>
            <person name="Alikhan N.F."/>
            <person name="Baker D."/>
            <person name="Gharbi K."/>
            <person name="Hall N."/>
            <person name="Watson M."/>
            <person name="Adriaenssens E.M."/>
            <person name="Foster-Nyarko E."/>
            <person name="Jarju S."/>
            <person name="Secka A."/>
            <person name="Antonio M."/>
            <person name="Oren A."/>
            <person name="Chaudhuri R.R."/>
            <person name="La Ragione R."/>
            <person name="Hildebrand F."/>
            <person name="Pallen M.J."/>
        </authorList>
    </citation>
    <scope>NUCLEOTIDE SEQUENCE</scope>
    <source>
        <strain evidence="4">CHK185-5351</strain>
    </source>
</reference>
<evidence type="ECO:0000256" key="3">
    <source>
        <dbReference type="SAM" id="Phobius"/>
    </source>
</evidence>
<evidence type="ECO:0000256" key="2">
    <source>
        <dbReference type="SAM" id="MobiDB-lite"/>
    </source>
</evidence>
<dbReference type="EMBL" id="DWWU01000022">
    <property type="protein sequence ID" value="HJC15322.1"/>
    <property type="molecule type" value="Genomic_DNA"/>
</dbReference>
<feature type="region of interest" description="Disordered" evidence="2">
    <location>
        <begin position="1"/>
        <end position="57"/>
    </location>
</feature>
<evidence type="ECO:0000313" key="5">
    <source>
        <dbReference type="Proteomes" id="UP000823849"/>
    </source>
</evidence>
<evidence type="ECO:0000256" key="1">
    <source>
        <dbReference type="SAM" id="Coils"/>
    </source>
</evidence>
<reference evidence="4" key="2">
    <citation type="submission" date="2021-04" db="EMBL/GenBank/DDBJ databases">
        <authorList>
            <person name="Gilroy R."/>
        </authorList>
    </citation>
    <scope>NUCLEOTIDE SEQUENCE</scope>
    <source>
        <strain evidence="4">CHK185-5351</strain>
    </source>
</reference>
<keyword evidence="3" id="KW-0812">Transmembrane</keyword>
<accession>A0A9D2NBL7</accession>
<proteinExistence type="predicted"/>
<keyword evidence="1" id="KW-0175">Coiled coil</keyword>
<keyword evidence="3" id="KW-1133">Transmembrane helix</keyword>
<feature type="coiled-coil region" evidence="1">
    <location>
        <begin position="93"/>
        <end position="120"/>
    </location>
</feature>
<comment type="caution">
    <text evidence="4">The sequence shown here is derived from an EMBL/GenBank/DDBJ whole genome shotgun (WGS) entry which is preliminary data.</text>
</comment>
<organism evidence="4 5">
    <name type="scientific">Candidatus Fusicatenibacter intestinigallinarum</name>
    <dbReference type="NCBI Taxonomy" id="2838598"/>
    <lineage>
        <taxon>Bacteria</taxon>
        <taxon>Bacillati</taxon>
        <taxon>Bacillota</taxon>
        <taxon>Clostridia</taxon>
        <taxon>Lachnospirales</taxon>
        <taxon>Lachnospiraceae</taxon>
        <taxon>Fusicatenibacter</taxon>
    </lineage>
</organism>
<feature type="compositionally biased region" description="Basic and acidic residues" evidence="2">
    <location>
        <begin position="36"/>
        <end position="49"/>
    </location>
</feature>
<dbReference type="AlphaFoldDB" id="A0A9D2NBL7"/>
<protein>
    <recommendedName>
        <fullName evidence="6">Protein required for the initiation of cell division</fullName>
    </recommendedName>
</protein>
<feature type="transmembrane region" description="Helical" evidence="3">
    <location>
        <begin position="68"/>
        <end position="87"/>
    </location>
</feature>
<evidence type="ECO:0000313" key="4">
    <source>
        <dbReference type="EMBL" id="HJC15322.1"/>
    </source>
</evidence>
<name>A0A9D2NBL7_9FIRM</name>